<dbReference type="Proteomes" id="UP000219338">
    <property type="component" value="Unassembled WGS sequence"/>
</dbReference>
<accession>A0A284SCS7</accession>
<organism evidence="2 3">
    <name type="scientific">Armillaria ostoyae</name>
    <name type="common">Armillaria root rot fungus</name>
    <dbReference type="NCBI Taxonomy" id="47428"/>
    <lineage>
        <taxon>Eukaryota</taxon>
        <taxon>Fungi</taxon>
        <taxon>Dikarya</taxon>
        <taxon>Basidiomycota</taxon>
        <taxon>Agaricomycotina</taxon>
        <taxon>Agaricomycetes</taxon>
        <taxon>Agaricomycetidae</taxon>
        <taxon>Agaricales</taxon>
        <taxon>Marasmiineae</taxon>
        <taxon>Physalacriaceae</taxon>
        <taxon>Armillaria</taxon>
    </lineage>
</organism>
<gene>
    <name evidence="2" type="ORF">ARMOST_22400</name>
</gene>
<keyword evidence="1" id="KW-0472">Membrane</keyword>
<feature type="transmembrane region" description="Helical" evidence="1">
    <location>
        <begin position="109"/>
        <end position="131"/>
    </location>
</feature>
<keyword evidence="3" id="KW-1185">Reference proteome</keyword>
<dbReference type="OrthoDB" id="2955783at2759"/>
<evidence type="ECO:0000313" key="3">
    <source>
        <dbReference type="Proteomes" id="UP000219338"/>
    </source>
</evidence>
<feature type="transmembrane region" description="Helical" evidence="1">
    <location>
        <begin position="59"/>
        <end position="89"/>
    </location>
</feature>
<evidence type="ECO:0000313" key="2">
    <source>
        <dbReference type="EMBL" id="SJL18799.1"/>
    </source>
</evidence>
<sequence length="281" mass="32142">MEAPPADISQDEKNIFFSVLELNINTMILQALLHGLYTRIVAVTLWTMFSSPRQLHRTFLFIIIITLYILPTIPFGINLAFVCCTFIEHGNNYYSVFSAFVDFCPSQRAYLLANGITGGISMLLVDTMIIWRCWVLWDCQLRVILVPMGCVVVRTVMKILQTLSNIHKYAKDNSKSRQFAAEIDWMLIYIFTTLATTLLCTLLIVYWIIWHAPRMTASCKIIEMLIELCAMYSLSLIIYLALMSRNLESSYYANIIAMYVRPIAPTLLVARVSVHATTSLH</sequence>
<keyword evidence="1" id="KW-1133">Transmembrane helix</keyword>
<reference evidence="3" key="1">
    <citation type="journal article" date="2017" name="Nat. Ecol. Evol.">
        <title>Genome expansion and lineage-specific genetic innovations in the forest pathogenic fungi Armillaria.</title>
        <authorList>
            <person name="Sipos G."/>
            <person name="Prasanna A.N."/>
            <person name="Walter M.C."/>
            <person name="O'Connor E."/>
            <person name="Balint B."/>
            <person name="Krizsan K."/>
            <person name="Kiss B."/>
            <person name="Hess J."/>
            <person name="Varga T."/>
            <person name="Slot J."/>
            <person name="Riley R."/>
            <person name="Boka B."/>
            <person name="Rigling D."/>
            <person name="Barry K."/>
            <person name="Lee J."/>
            <person name="Mihaltcheva S."/>
            <person name="LaButti K."/>
            <person name="Lipzen A."/>
            <person name="Waldron R."/>
            <person name="Moloney N.M."/>
            <person name="Sperisen C."/>
            <person name="Kredics L."/>
            <person name="Vagvoelgyi C."/>
            <person name="Patrignani A."/>
            <person name="Fitzpatrick D."/>
            <person name="Nagy I."/>
            <person name="Doyle S."/>
            <person name="Anderson J.B."/>
            <person name="Grigoriev I.V."/>
            <person name="Gueldener U."/>
            <person name="Muensterkoetter M."/>
            <person name="Nagy L.G."/>
        </authorList>
    </citation>
    <scope>NUCLEOTIDE SEQUENCE [LARGE SCALE GENOMIC DNA]</scope>
    <source>
        <strain evidence="3">C18/9</strain>
    </source>
</reference>
<feature type="transmembrane region" description="Helical" evidence="1">
    <location>
        <begin position="186"/>
        <end position="209"/>
    </location>
</feature>
<keyword evidence="1" id="KW-0812">Transmembrane</keyword>
<dbReference type="AlphaFoldDB" id="A0A284SCS7"/>
<feature type="transmembrane region" description="Helical" evidence="1">
    <location>
        <begin position="143"/>
        <end position="166"/>
    </location>
</feature>
<dbReference type="EMBL" id="FUEG01000069">
    <property type="protein sequence ID" value="SJL18799.1"/>
    <property type="molecule type" value="Genomic_DNA"/>
</dbReference>
<feature type="transmembrane region" description="Helical" evidence="1">
    <location>
        <begin position="221"/>
        <end position="242"/>
    </location>
</feature>
<name>A0A284SCS7_ARMOS</name>
<proteinExistence type="predicted"/>
<protein>
    <submittedName>
        <fullName evidence="2">Uncharacterized protein</fullName>
    </submittedName>
</protein>
<evidence type="ECO:0000256" key="1">
    <source>
        <dbReference type="SAM" id="Phobius"/>
    </source>
</evidence>